<comment type="caution">
    <text evidence="2">The sequence shown here is derived from an EMBL/GenBank/DDBJ whole genome shotgun (WGS) entry which is preliminary data.</text>
</comment>
<dbReference type="Proteomes" id="UP000007148">
    <property type="component" value="Unassembled WGS sequence"/>
</dbReference>
<sequence>MARPSGLQPRAAEAKSMAKKPTRILKELGEEEKKEEKKEEKETPFQMNPRHLPTALGERIVRAKLVSTIPIPSGEATLLSLQYTSTMLTTQPYQT</sequence>
<keyword evidence="3" id="KW-1185">Reference proteome</keyword>
<proteinExistence type="predicted"/>
<feature type="region of interest" description="Disordered" evidence="1">
    <location>
        <begin position="1"/>
        <end position="54"/>
    </location>
</feature>
<dbReference type="InParanoid" id="G4U0C5"/>
<evidence type="ECO:0000313" key="2">
    <source>
        <dbReference type="EMBL" id="CCA77018.1"/>
    </source>
</evidence>
<dbReference type="EMBL" id="CAFZ01001192">
    <property type="protein sequence ID" value="CCA77018.1"/>
    <property type="molecule type" value="Genomic_DNA"/>
</dbReference>
<feature type="compositionally biased region" description="Basic and acidic residues" evidence="1">
    <location>
        <begin position="24"/>
        <end position="43"/>
    </location>
</feature>
<name>G4U0C5_SERID</name>
<organism evidence="2 3">
    <name type="scientific">Serendipita indica (strain DSM 11827)</name>
    <name type="common">Root endophyte fungus</name>
    <name type="synonym">Piriformospora indica</name>
    <dbReference type="NCBI Taxonomy" id="1109443"/>
    <lineage>
        <taxon>Eukaryota</taxon>
        <taxon>Fungi</taxon>
        <taxon>Dikarya</taxon>
        <taxon>Basidiomycota</taxon>
        <taxon>Agaricomycotina</taxon>
        <taxon>Agaricomycetes</taxon>
        <taxon>Sebacinales</taxon>
        <taxon>Serendipitaceae</taxon>
        <taxon>Serendipita</taxon>
    </lineage>
</organism>
<evidence type="ECO:0000313" key="3">
    <source>
        <dbReference type="Proteomes" id="UP000007148"/>
    </source>
</evidence>
<protein>
    <submittedName>
        <fullName evidence="2">Uncharacterized protein</fullName>
    </submittedName>
</protein>
<gene>
    <name evidence="2" type="ORF">PIIN_11003</name>
</gene>
<evidence type="ECO:0000256" key="1">
    <source>
        <dbReference type="SAM" id="MobiDB-lite"/>
    </source>
</evidence>
<dbReference type="AlphaFoldDB" id="G4U0C5"/>
<accession>G4U0C5</accession>
<dbReference type="HOGENOM" id="CLU_2373569_0_0_1"/>
<reference evidence="2 3" key="1">
    <citation type="journal article" date="2011" name="PLoS Pathog.">
        <title>Endophytic Life Strategies Decoded by Genome and Transcriptome Analyses of the Mutualistic Root Symbiont Piriformospora indica.</title>
        <authorList>
            <person name="Zuccaro A."/>
            <person name="Lahrmann U."/>
            <person name="Guldener U."/>
            <person name="Langen G."/>
            <person name="Pfiffi S."/>
            <person name="Biedenkopf D."/>
            <person name="Wong P."/>
            <person name="Samans B."/>
            <person name="Grimm C."/>
            <person name="Basiewicz M."/>
            <person name="Murat C."/>
            <person name="Martin F."/>
            <person name="Kogel K.H."/>
        </authorList>
    </citation>
    <scope>NUCLEOTIDE SEQUENCE [LARGE SCALE GENOMIC DNA]</scope>
    <source>
        <strain evidence="2 3">DSM 11827</strain>
    </source>
</reference>